<accession>A0A1B6FF83</accession>
<evidence type="ECO:0000259" key="4">
    <source>
        <dbReference type="Pfam" id="PF04192"/>
    </source>
</evidence>
<dbReference type="Pfam" id="PF25168">
    <property type="entry name" value="Beta-prop_WDR36-Utp21_2nd"/>
    <property type="match status" value="1"/>
</dbReference>
<organism evidence="5">
    <name type="scientific">Cuerna arida</name>
    <dbReference type="NCBI Taxonomy" id="1464854"/>
    <lineage>
        <taxon>Eukaryota</taxon>
        <taxon>Metazoa</taxon>
        <taxon>Ecdysozoa</taxon>
        <taxon>Arthropoda</taxon>
        <taxon>Hexapoda</taxon>
        <taxon>Insecta</taxon>
        <taxon>Pterygota</taxon>
        <taxon>Neoptera</taxon>
        <taxon>Paraneoptera</taxon>
        <taxon>Hemiptera</taxon>
        <taxon>Auchenorrhyncha</taxon>
        <taxon>Membracoidea</taxon>
        <taxon>Cicadellidae</taxon>
        <taxon>Cicadellinae</taxon>
        <taxon>Proconiini</taxon>
        <taxon>Cuerna</taxon>
    </lineage>
</organism>
<feature type="domain" description="WDR36/Utp21 C-terminal" evidence="4">
    <location>
        <begin position="376"/>
        <end position="572"/>
    </location>
</feature>
<protein>
    <recommendedName>
        <fullName evidence="4">WDR36/Utp21 C-terminal domain-containing protein</fullName>
    </recommendedName>
</protein>
<dbReference type="InterPro" id="IPR036322">
    <property type="entry name" value="WD40_repeat_dom_sf"/>
</dbReference>
<dbReference type="AlphaFoldDB" id="A0A1B6FF83"/>
<feature type="repeat" description="WD" evidence="3">
    <location>
        <begin position="250"/>
        <end position="291"/>
    </location>
</feature>
<dbReference type="PROSITE" id="PS50294">
    <property type="entry name" value="WD_REPEATS_REGION"/>
    <property type="match status" value="1"/>
</dbReference>
<keyword evidence="2" id="KW-0677">Repeat</keyword>
<evidence type="ECO:0000256" key="2">
    <source>
        <dbReference type="ARBA" id="ARBA00022737"/>
    </source>
</evidence>
<dbReference type="EMBL" id="GECZ01020908">
    <property type="protein sequence ID" value="JAS48861.1"/>
    <property type="molecule type" value="Transcribed_RNA"/>
</dbReference>
<dbReference type="InterPro" id="IPR001680">
    <property type="entry name" value="WD40_rpt"/>
</dbReference>
<reference evidence="5" key="1">
    <citation type="submission" date="2015-11" db="EMBL/GenBank/DDBJ databases">
        <title>De novo transcriptome assembly of four potential Pierce s Disease insect vectors from Arizona vineyards.</title>
        <authorList>
            <person name="Tassone E.E."/>
        </authorList>
    </citation>
    <scope>NUCLEOTIDE SEQUENCE</scope>
</reference>
<gene>
    <name evidence="5" type="ORF">g.12956</name>
</gene>
<dbReference type="InterPro" id="IPR007319">
    <property type="entry name" value="WDR36/Utp21_C"/>
</dbReference>
<evidence type="ECO:0000256" key="3">
    <source>
        <dbReference type="PROSITE-ProRule" id="PRU00221"/>
    </source>
</evidence>
<dbReference type="InterPro" id="IPR015943">
    <property type="entry name" value="WD40/YVTN_repeat-like_dom_sf"/>
</dbReference>
<dbReference type="Pfam" id="PF04192">
    <property type="entry name" value="Utp21"/>
    <property type="match status" value="1"/>
</dbReference>
<evidence type="ECO:0000313" key="5">
    <source>
        <dbReference type="EMBL" id="JAS48861.1"/>
    </source>
</evidence>
<evidence type="ECO:0000256" key="1">
    <source>
        <dbReference type="ARBA" id="ARBA00022574"/>
    </source>
</evidence>
<dbReference type="GO" id="GO:0034388">
    <property type="term" value="C:Pwp2p-containing subcomplex of 90S preribosome"/>
    <property type="evidence" value="ECO:0007669"/>
    <property type="project" value="TreeGrafter"/>
</dbReference>
<dbReference type="PANTHER" id="PTHR22840:SF12">
    <property type="entry name" value="WD REPEAT-CONTAINING PROTEIN 36"/>
    <property type="match status" value="1"/>
</dbReference>
<feature type="non-terminal residue" evidence="5">
    <location>
        <position position="1"/>
    </location>
</feature>
<dbReference type="InterPro" id="IPR019775">
    <property type="entry name" value="WD40_repeat_CS"/>
</dbReference>
<dbReference type="GO" id="GO:0006364">
    <property type="term" value="P:rRNA processing"/>
    <property type="evidence" value="ECO:0007669"/>
    <property type="project" value="InterPro"/>
</dbReference>
<keyword evidence="1 3" id="KW-0853">WD repeat</keyword>
<dbReference type="SMART" id="SM00320">
    <property type="entry name" value="WD40"/>
    <property type="match status" value="4"/>
</dbReference>
<dbReference type="SUPFAM" id="SSF50978">
    <property type="entry name" value="WD40 repeat-like"/>
    <property type="match status" value="1"/>
</dbReference>
<dbReference type="PROSITE" id="PS00678">
    <property type="entry name" value="WD_REPEATS_1"/>
    <property type="match status" value="1"/>
</dbReference>
<proteinExistence type="predicted"/>
<sequence length="588" mass="65497">REGHAAPPSYIRFHGASSQNILSAGGDSSLRVFNTVSETANKSFGKASYNRKLAKKKGKHDAFNLQMPPIVQFTSETTREKEWDNIAAVHLGLPIVTTWSFHKQRMGDLKLYSNNLQGDNVKRNLTATSICLTHCGNFVVIGYSSGNVERFNIQSGIHRFSYGTPQCHKGPVRGVAVDLLNQMVISGGQDGYVKFWFFKSVDKSAIKSLSVGEGVNFFHMHKESAMLCVSLDDFSLSVVDLDTKAVVRRFVGHSGQVTDVTFSPDSRWVISASMDCTIRTWDVYSGQLVDCFQVDAACTSLTMSPNGEFLATSHVDYKGIFLWSNRTLYSIVSLKPLSTDSVFPLVSLPSTASGTTEQVVDQESDSDLDSEDFKLEQIENMITFSGLPSSRWQNILDIDVIKKRNKPLEAPKVPKAAPFFLPTLPSLNLEFDLSAFKENEDGVRTVTLQNVKRNLTPFAKLLMDSSDFQPVIEKLKLLGPSAIDFEVNSLAMEGEDCEALLLKFMQMLNHLLRTGRDFELAQAYLALFLKVHGETVATTPALYSYMDQLQEAQDCGWRELQNIIWYTLAVVDLKLKESSSGFLSNTER</sequence>
<name>A0A1B6FF83_9HEMI</name>
<dbReference type="Gene3D" id="2.130.10.10">
    <property type="entry name" value="YVTN repeat-like/Quinoprotein amine dehydrogenase"/>
    <property type="match status" value="1"/>
</dbReference>
<dbReference type="PROSITE" id="PS50082">
    <property type="entry name" value="WD_REPEATS_2"/>
    <property type="match status" value="2"/>
</dbReference>
<feature type="repeat" description="WD" evidence="3">
    <location>
        <begin position="165"/>
        <end position="196"/>
    </location>
</feature>
<dbReference type="GO" id="GO:0032040">
    <property type="term" value="C:small-subunit processome"/>
    <property type="evidence" value="ECO:0007669"/>
    <property type="project" value="InterPro"/>
</dbReference>
<dbReference type="PANTHER" id="PTHR22840">
    <property type="entry name" value="WD REPEAT-CONTAINING PROTEIN 36"/>
    <property type="match status" value="1"/>
</dbReference>